<dbReference type="RefSeq" id="WP_073187396.1">
    <property type="nucleotide sequence ID" value="NZ_FQZG01000029.1"/>
</dbReference>
<dbReference type="InterPro" id="IPR011009">
    <property type="entry name" value="Kinase-like_dom_sf"/>
</dbReference>
<evidence type="ECO:0000256" key="7">
    <source>
        <dbReference type="PROSITE-ProRule" id="PRU10141"/>
    </source>
</evidence>
<dbReference type="PROSITE" id="PS00107">
    <property type="entry name" value="PROTEIN_KINASE_ATP"/>
    <property type="match status" value="1"/>
</dbReference>
<name>A0A1M6H001_9ACTN</name>
<reference evidence="10 11" key="1">
    <citation type="submission" date="2016-11" db="EMBL/GenBank/DDBJ databases">
        <authorList>
            <person name="Jaros S."/>
            <person name="Januszkiewicz K."/>
            <person name="Wedrychowicz H."/>
        </authorList>
    </citation>
    <scope>NUCLEOTIDE SEQUENCE [LARGE SCALE GENOMIC DNA]</scope>
    <source>
        <strain evidence="10 11">DSM 12906</strain>
    </source>
</reference>
<organism evidence="10 11">
    <name type="scientific">Tessaracoccus bendigoensis DSM 12906</name>
    <dbReference type="NCBI Taxonomy" id="1123357"/>
    <lineage>
        <taxon>Bacteria</taxon>
        <taxon>Bacillati</taxon>
        <taxon>Actinomycetota</taxon>
        <taxon>Actinomycetes</taxon>
        <taxon>Propionibacteriales</taxon>
        <taxon>Propionibacteriaceae</taxon>
        <taxon>Tessaracoccus</taxon>
    </lineage>
</organism>
<protein>
    <recommendedName>
        <fullName evidence="1">non-specific serine/threonine protein kinase</fullName>
        <ecNumber evidence="1">2.7.11.1</ecNumber>
    </recommendedName>
</protein>
<evidence type="ECO:0000313" key="11">
    <source>
        <dbReference type="Proteomes" id="UP000184512"/>
    </source>
</evidence>
<dbReference type="PROSITE" id="PS00109">
    <property type="entry name" value="PROTEIN_KINASE_TYR"/>
    <property type="match status" value="1"/>
</dbReference>
<evidence type="ECO:0000256" key="1">
    <source>
        <dbReference type="ARBA" id="ARBA00012513"/>
    </source>
</evidence>
<accession>A0A1M6H001</accession>
<dbReference type="PANTHER" id="PTHR43289:SF6">
    <property type="entry name" value="SERINE_THREONINE-PROTEIN KINASE NEKL-3"/>
    <property type="match status" value="1"/>
</dbReference>
<dbReference type="SUPFAM" id="SSF56112">
    <property type="entry name" value="Protein kinase-like (PK-like)"/>
    <property type="match status" value="1"/>
</dbReference>
<feature type="binding site" evidence="7">
    <location>
        <position position="36"/>
    </location>
    <ligand>
        <name>ATP</name>
        <dbReference type="ChEBI" id="CHEBI:30616"/>
    </ligand>
</feature>
<evidence type="ECO:0000256" key="2">
    <source>
        <dbReference type="ARBA" id="ARBA00022527"/>
    </source>
</evidence>
<dbReference type="CDD" id="cd14014">
    <property type="entry name" value="STKc_PknB_like"/>
    <property type="match status" value="1"/>
</dbReference>
<gene>
    <name evidence="10" type="ORF">SAMN02745244_01843</name>
</gene>
<proteinExistence type="predicted"/>
<keyword evidence="8" id="KW-0812">Transmembrane</keyword>
<dbReference type="EMBL" id="FQZG01000029">
    <property type="protein sequence ID" value="SHJ15500.1"/>
    <property type="molecule type" value="Genomic_DNA"/>
</dbReference>
<keyword evidence="8" id="KW-0472">Membrane</keyword>
<evidence type="ECO:0000256" key="4">
    <source>
        <dbReference type="ARBA" id="ARBA00022741"/>
    </source>
</evidence>
<dbReference type="OrthoDB" id="5241055at2"/>
<keyword evidence="3" id="KW-0808">Transferase</keyword>
<keyword evidence="8" id="KW-1133">Transmembrane helix</keyword>
<evidence type="ECO:0000259" key="9">
    <source>
        <dbReference type="PROSITE" id="PS50011"/>
    </source>
</evidence>
<sequence>MEMIGRYRITGRIGSGSFATVYRGQDDTLDVPVAVKVLADNWAANDDVRARFLAEARLLRRISDERIVRVYDIGTTDRGQPYFVMDLANGGSLEQLRKQLVAPGLALRLVAEAARALEVLHRNQLMHRDVTPGNILLTNTPQGVRVMLADLGVAKSLLDGYRDTMTAGTPAYMALEQANSSQLDQRSDIYSLACVTFALLTGRPPFPVKTLAELLSRNHAIGPVAIAPQIGAPDLLDQVLASALSPDPNRRPQTAAQFADVLDRLADTMPGGEAYRPRPISVSATATSIGVMPSAPPPMGALISGGRQGSSLTPRSETPVSMLDNYIGRGRYTPKKAQESHSLRFYLLVTVSAVVLLALTIFLTVFVLTS</sequence>
<dbReference type="STRING" id="1123357.SAMN02745244_01843"/>
<dbReference type="Proteomes" id="UP000184512">
    <property type="component" value="Unassembled WGS sequence"/>
</dbReference>
<keyword evidence="2 10" id="KW-0723">Serine/threonine-protein kinase</keyword>
<keyword evidence="5 10" id="KW-0418">Kinase</keyword>
<dbReference type="InterPro" id="IPR000719">
    <property type="entry name" value="Prot_kinase_dom"/>
</dbReference>
<evidence type="ECO:0000256" key="6">
    <source>
        <dbReference type="ARBA" id="ARBA00022840"/>
    </source>
</evidence>
<dbReference type="Gene3D" id="1.10.510.10">
    <property type="entry name" value="Transferase(Phosphotransferase) domain 1"/>
    <property type="match status" value="1"/>
</dbReference>
<dbReference type="EC" id="2.7.11.1" evidence="1"/>
<dbReference type="PROSITE" id="PS50011">
    <property type="entry name" value="PROTEIN_KINASE_DOM"/>
    <property type="match status" value="1"/>
</dbReference>
<keyword evidence="4 7" id="KW-0547">Nucleotide-binding</keyword>
<keyword evidence="6 7" id="KW-0067">ATP-binding</keyword>
<dbReference type="Pfam" id="PF00069">
    <property type="entry name" value="Pkinase"/>
    <property type="match status" value="1"/>
</dbReference>
<dbReference type="GO" id="GO:0004674">
    <property type="term" value="F:protein serine/threonine kinase activity"/>
    <property type="evidence" value="ECO:0007669"/>
    <property type="project" value="UniProtKB-KW"/>
</dbReference>
<feature type="transmembrane region" description="Helical" evidence="8">
    <location>
        <begin position="345"/>
        <end position="368"/>
    </location>
</feature>
<dbReference type="AlphaFoldDB" id="A0A1M6H001"/>
<dbReference type="Gene3D" id="3.30.200.20">
    <property type="entry name" value="Phosphorylase Kinase, domain 1"/>
    <property type="match status" value="1"/>
</dbReference>
<feature type="domain" description="Protein kinase" evidence="9">
    <location>
        <begin position="7"/>
        <end position="265"/>
    </location>
</feature>
<evidence type="ECO:0000256" key="5">
    <source>
        <dbReference type="ARBA" id="ARBA00022777"/>
    </source>
</evidence>
<evidence type="ECO:0000256" key="8">
    <source>
        <dbReference type="SAM" id="Phobius"/>
    </source>
</evidence>
<evidence type="ECO:0000256" key="3">
    <source>
        <dbReference type="ARBA" id="ARBA00022679"/>
    </source>
</evidence>
<dbReference type="GO" id="GO:0005524">
    <property type="term" value="F:ATP binding"/>
    <property type="evidence" value="ECO:0007669"/>
    <property type="project" value="UniProtKB-UniRule"/>
</dbReference>
<dbReference type="InterPro" id="IPR008266">
    <property type="entry name" value="Tyr_kinase_AS"/>
</dbReference>
<keyword evidence="11" id="KW-1185">Reference proteome</keyword>
<dbReference type="PANTHER" id="PTHR43289">
    <property type="entry name" value="MITOGEN-ACTIVATED PROTEIN KINASE KINASE KINASE 20-RELATED"/>
    <property type="match status" value="1"/>
</dbReference>
<evidence type="ECO:0000313" key="10">
    <source>
        <dbReference type="EMBL" id="SHJ15500.1"/>
    </source>
</evidence>
<dbReference type="InterPro" id="IPR017441">
    <property type="entry name" value="Protein_kinase_ATP_BS"/>
</dbReference>